<evidence type="ECO:0000256" key="5">
    <source>
        <dbReference type="ARBA" id="ARBA00023136"/>
    </source>
</evidence>
<feature type="transmembrane region" description="Helical" evidence="6">
    <location>
        <begin position="150"/>
        <end position="170"/>
    </location>
</feature>
<feature type="transmembrane region" description="Helical" evidence="6">
    <location>
        <begin position="42"/>
        <end position="65"/>
    </location>
</feature>
<name>A0A7K3LK09_9ACTN</name>
<evidence type="ECO:0000256" key="6">
    <source>
        <dbReference type="SAM" id="Phobius"/>
    </source>
</evidence>
<feature type="transmembrane region" description="Helical" evidence="6">
    <location>
        <begin position="6"/>
        <end position="30"/>
    </location>
</feature>
<dbReference type="PANTHER" id="PTHR30086:SF20">
    <property type="entry name" value="ARGININE EXPORTER PROTEIN ARGO-RELATED"/>
    <property type="match status" value="1"/>
</dbReference>
<dbReference type="InterPro" id="IPR001123">
    <property type="entry name" value="LeuE-type"/>
</dbReference>
<protein>
    <submittedName>
        <fullName evidence="7">Amino acid transporter</fullName>
    </submittedName>
</protein>
<dbReference type="GO" id="GO:0005886">
    <property type="term" value="C:plasma membrane"/>
    <property type="evidence" value="ECO:0007669"/>
    <property type="project" value="UniProtKB-SubCell"/>
</dbReference>
<dbReference type="Proteomes" id="UP000466307">
    <property type="component" value="Unassembled WGS sequence"/>
</dbReference>
<comment type="subcellular location">
    <subcellularLocation>
        <location evidence="1">Cell membrane</location>
        <topology evidence="1">Multi-pass membrane protein</topology>
    </subcellularLocation>
</comment>
<keyword evidence="8" id="KW-1185">Reference proteome</keyword>
<keyword evidence="3 6" id="KW-0812">Transmembrane</keyword>
<keyword evidence="4 6" id="KW-1133">Transmembrane helix</keyword>
<evidence type="ECO:0000256" key="4">
    <source>
        <dbReference type="ARBA" id="ARBA00022989"/>
    </source>
</evidence>
<feature type="transmembrane region" description="Helical" evidence="6">
    <location>
        <begin position="182"/>
        <end position="204"/>
    </location>
</feature>
<keyword evidence="2" id="KW-1003">Cell membrane</keyword>
<dbReference type="GO" id="GO:0015171">
    <property type="term" value="F:amino acid transmembrane transporter activity"/>
    <property type="evidence" value="ECO:0007669"/>
    <property type="project" value="TreeGrafter"/>
</dbReference>
<dbReference type="RefSeq" id="WP_053776369.1">
    <property type="nucleotide sequence ID" value="NZ_JAADZU010000006.1"/>
</dbReference>
<dbReference type="EMBL" id="JAADZU010000006">
    <property type="protein sequence ID" value="NDK88595.1"/>
    <property type="molecule type" value="Genomic_DNA"/>
</dbReference>
<evidence type="ECO:0000313" key="8">
    <source>
        <dbReference type="Proteomes" id="UP000466307"/>
    </source>
</evidence>
<dbReference type="Pfam" id="PF01810">
    <property type="entry name" value="LysE"/>
    <property type="match status" value="1"/>
</dbReference>
<comment type="caution">
    <text evidence="7">The sequence shown here is derived from an EMBL/GenBank/DDBJ whole genome shotgun (WGS) entry which is preliminary data.</text>
</comment>
<feature type="transmembrane region" description="Helical" evidence="6">
    <location>
        <begin position="111"/>
        <end position="130"/>
    </location>
</feature>
<feature type="transmembrane region" description="Helical" evidence="6">
    <location>
        <begin position="71"/>
        <end position="91"/>
    </location>
</feature>
<evidence type="ECO:0000256" key="1">
    <source>
        <dbReference type="ARBA" id="ARBA00004651"/>
    </source>
</evidence>
<evidence type="ECO:0000313" key="7">
    <source>
        <dbReference type="EMBL" id="NDK88595.1"/>
    </source>
</evidence>
<evidence type="ECO:0000256" key="3">
    <source>
        <dbReference type="ARBA" id="ARBA00022692"/>
    </source>
</evidence>
<gene>
    <name evidence="7" type="ORF">GYA93_03210</name>
</gene>
<dbReference type="AlphaFoldDB" id="A0A7K3LK09"/>
<proteinExistence type="predicted"/>
<organism evidence="7 8">
    <name type="scientific">Gordonia desulfuricans</name>
    <dbReference type="NCBI Taxonomy" id="89051"/>
    <lineage>
        <taxon>Bacteria</taxon>
        <taxon>Bacillati</taxon>
        <taxon>Actinomycetota</taxon>
        <taxon>Actinomycetes</taxon>
        <taxon>Mycobacteriales</taxon>
        <taxon>Gordoniaceae</taxon>
        <taxon>Gordonia</taxon>
    </lineage>
</organism>
<evidence type="ECO:0000256" key="2">
    <source>
        <dbReference type="ARBA" id="ARBA00022475"/>
    </source>
</evidence>
<reference evidence="7 8" key="1">
    <citation type="submission" date="2020-01" db="EMBL/GenBank/DDBJ databases">
        <title>Investigation of new actinobacteria for the biodesulphurisation of diesel fuel.</title>
        <authorList>
            <person name="Athi Narayanan S.M."/>
        </authorList>
    </citation>
    <scope>NUCLEOTIDE SEQUENCE [LARGE SCALE GENOMIC DNA]</scope>
    <source>
        <strain evidence="7 8">213E</strain>
    </source>
</reference>
<accession>A0A7K3LK09</accession>
<sequence length="206" mass="20895">MNAFLLPALAGLLTGIGLIVAIGPQNVFVLQQGVRRTHVAPVVAVCALSDVVLIVAGVAGLGALIAAHPRVVTVATILGGIYVMVLGGMAARRCLRSGEAITANRAEAATVSRWAAIGTAFALTWLNPHVYLDTLVTMGAIANGQGAGKWAFAVGASLASVLWFSLLGGGSHRVAPLFARPAAWRVIDGVVAVIMIGMGAALLVSA</sequence>
<keyword evidence="5 6" id="KW-0472">Membrane</keyword>
<dbReference type="PANTHER" id="PTHR30086">
    <property type="entry name" value="ARGININE EXPORTER PROTEIN ARGO"/>
    <property type="match status" value="1"/>
</dbReference>